<dbReference type="CDD" id="cd01165">
    <property type="entry name" value="BTB_POZ"/>
    <property type="match status" value="1"/>
</dbReference>
<accession>A0A6A5GIQ6</accession>
<dbReference type="EMBL" id="WUAV01000005">
    <property type="protein sequence ID" value="KAF1754412.1"/>
    <property type="molecule type" value="Genomic_DNA"/>
</dbReference>
<protein>
    <recommendedName>
        <fullName evidence="1">BTB domain-containing protein</fullName>
    </recommendedName>
</protein>
<reference evidence="2 3" key="1">
    <citation type="submission" date="2019-12" db="EMBL/GenBank/DDBJ databases">
        <title>Chromosome-level assembly of the Caenorhabditis remanei genome.</title>
        <authorList>
            <person name="Teterina A.A."/>
            <person name="Willis J.H."/>
            <person name="Phillips P.C."/>
        </authorList>
    </citation>
    <scope>NUCLEOTIDE SEQUENCE [LARGE SCALE GENOMIC DNA]</scope>
    <source>
        <strain evidence="2 3">PX506</strain>
        <tissue evidence="2">Whole organism</tissue>
    </source>
</reference>
<dbReference type="PANTHER" id="PTHR22744">
    <property type="entry name" value="HELIX LOOP HELIX PROTEIN 21-RELATED"/>
    <property type="match status" value="1"/>
</dbReference>
<name>A0A6A5GIQ6_CAERE</name>
<gene>
    <name evidence="2" type="ORF">GCK72_020973</name>
</gene>
<evidence type="ECO:0000259" key="1">
    <source>
        <dbReference type="PROSITE" id="PS50097"/>
    </source>
</evidence>
<dbReference type="Gene3D" id="3.30.710.10">
    <property type="entry name" value="Potassium Channel Kv1.1, Chain A"/>
    <property type="match status" value="1"/>
</dbReference>
<dbReference type="InterPro" id="IPR000210">
    <property type="entry name" value="BTB/POZ_dom"/>
</dbReference>
<evidence type="ECO:0000313" key="3">
    <source>
        <dbReference type="Proteomes" id="UP000483820"/>
    </source>
</evidence>
<evidence type="ECO:0000313" key="2">
    <source>
        <dbReference type="EMBL" id="KAF1754412.1"/>
    </source>
</evidence>
<sequence>MSATPTISIYEVTFAQSDKTDAILIVEGKKLHVNKALLSYHSDYFNTLFNGEFKEKSMPEIPIEDVKFEDFATLLSLLQAEPICPKKENAEKILELADRFLLPTVKFPLDLFLANSYMDRYDKVRIGDKYEMKKVFDQGISEFTEDDRFYNMKSYSRYQSLSDKVKVAVLSLRFRRLGDCVQEIPIEDVNFEDFATLLSLVGPNPIEPAAEACVKLLELADGFMLPGVKPYIERILIASDIGCLGKIWIGGKYGLDYLLDNGLSSTESGGYSFKGIISSDYFKKLPEATQLKIINIMLK</sequence>
<dbReference type="CTD" id="9814799"/>
<dbReference type="KEGG" id="crq:GCK72_020973"/>
<dbReference type="GeneID" id="9814799"/>
<dbReference type="InterPro" id="IPR011333">
    <property type="entry name" value="SKP1/BTB/POZ_sf"/>
</dbReference>
<dbReference type="SUPFAM" id="SSF54695">
    <property type="entry name" value="POZ domain"/>
    <property type="match status" value="1"/>
</dbReference>
<dbReference type="SMART" id="SM00225">
    <property type="entry name" value="BTB"/>
    <property type="match status" value="2"/>
</dbReference>
<comment type="caution">
    <text evidence="2">The sequence shown here is derived from an EMBL/GenBank/DDBJ whole genome shotgun (WGS) entry which is preliminary data.</text>
</comment>
<feature type="domain" description="BTB" evidence="1">
    <location>
        <begin position="20"/>
        <end position="87"/>
    </location>
</feature>
<dbReference type="AlphaFoldDB" id="A0A6A5GIQ6"/>
<proteinExistence type="predicted"/>
<dbReference type="PROSITE" id="PS50097">
    <property type="entry name" value="BTB"/>
    <property type="match status" value="1"/>
</dbReference>
<organism evidence="2 3">
    <name type="scientific">Caenorhabditis remanei</name>
    <name type="common">Caenorhabditis vulgaris</name>
    <dbReference type="NCBI Taxonomy" id="31234"/>
    <lineage>
        <taxon>Eukaryota</taxon>
        <taxon>Metazoa</taxon>
        <taxon>Ecdysozoa</taxon>
        <taxon>Nematoda</taxon>
        <taxon>Chromadorea</taxon>
        <taxon>Rhabditida</taxon>
        <taxon>Rhabditina</taxon>
        <taxon>Rhabditomorpha</taxon>
        <taxon>Rhabditoidea</taxon>
        <taxon>Rhabditidae</taxon>
        <taxon>Peloderinae</taxon>
        <taxon>Caenorhabditis</taxon>
    </lineage>
</organism>
<dbReference type="PANTHER" id="PTHR22744:SF14">
    <property type="entry name" value="BTB DOMAIN-CONTAINING PROTEIN-RELATED"/>
    <property type="match status" value="1"/>
</dbReference>
<dbReference type="RefSeq" id="XP_053582829.1">
    <property type="nucleotide sequence ID" value="XM_053733916.1"/>
</dbReference>
<dbReference type="Pfam" id="PF00651">
    <property type="entry name" value="BTB"/>
    <property type="match status" value="1"/>
</dbReference>
<dbReference type="Proteomes" id="UP000483820">
    <property type="component" value="Chromosome V"/>
</dbReference>